<sequence length="432" mass="45776">MIRVLSAIVVPPHMSVSGGARAGEALSAALCTHCRVDVASMMGSPEDPGPCGRLPVRTYLPPGLPWSRLPNRYRSLFYRSDIPGRVAGYDLVHLHNPMPALEMARIARAARAAGVPYVISTHGFNEVANGGSIYGFGPVRRAVWRGLVYAPVAAAVRGAAGILALSPADFDIVRAMGFRDRPVEGQMSGLMEVVPNGVAIPEPADPAEDAALLARFALPEPDPDGPLTLMFLANHTPNKGLPVLLRSLHALRRPIHLVVGGEKRAEIDYAGLVEGLPADQRVVVTGRLSDAEVGALMRRADLFVFPTLADTLPLVVFEAMAQGLPVLASAVGGIPYQIDPRCGQLVPPNEPAALAAAIERLAQDRARLREMGRHARARVAESFTWAAAASKAHGAYRRVLAAPDRAAERTAGHRKIPAAAPLGSARPPATGR</sequence>
<dbReference type="AlphaFoldDB" id="A0AA37HK85"/>
<evidence type="ECO:0000313" key="4">
    <source>
        <dbReference type="Proteomes" id="UP001055108"/>
    </source>
</evidence>
<name>A0AA37HK85_9HYPH</name>
<evidence type="ECO:0000313" key="3">
    <source>
        <dbReference type="EMBL" id="GJD77046.1"/>
    </source>
</evidence>
<reference evidence="3" key="1">
    <citation type="journal article" date="2016" name="Front. Microbiol.">
        <title>Genome Sequence of the Piezophilic, Mesophilic Sulfate-Reducing Bacterium Desulfovibrio indicus J2T.</title>
        <authorList>
            <person name="Cao J."/>
            <person name="Maignien L."/>
            <person name="Shao Z."/>
            <person name="Alain K."/>
            <person name="Jebbar M."/>
        </authorList>
    </citation>
    <scope>NUCLEOTIDE SEQUENCE</scope>
    <source>
        <strain evidence="3">NBRC 103626</strain>
    </source>
</reference>
<protein>
    <submittedName>
        <fullName evidence="3">D-inositol-3-phosphate glycosyltransferase</fullName>
    </submittedName>
</protein>
<evidence type="ECO:0000256" key="1">
    <source>
        <dbReference type="SAM" id="MobiDB-lite"/>
    </source>
</evidence>
<dbReference type="CDD" id="cd03801">
    <property type="entry name" value="GT4_PimA-like"/>
    <property type="match status" value="1"/>
</dbReference>
<dbReference type="Proteomes" id="UP001055108">
    <property type="component" value="Unassembled WGS sequence"/>
</dbReference>
<evidence type="ECO:0000259" key="2">
    <source>
        <dbReference type="Pfam" id="PF13439"/>
    </source>
</evidence>
<dbReference type="RefSeq" id="WP_238300640.1">
    <property type="nucleotide sequence ID" value="NZ_BPQM01000004.1"/>
</dbReference>
<proteinExistence type="predicted"/>
<feature type="region of interest" description="Disordered" evidence="1">
    <location>
        <begin position="407"/>
        <end position="432"/>
    </location>
</feature>
<gene>
    <name evidence="3" type="primary">mshA_1</name>
    <name evidence="3" type="ORF">NBEOAGPD_0248</name>
</gene>
<dbReference type="PANTHER" id="PTHR45947:SF3">
    <property type="entry name" value="SULFOQUINOVOSYL TRANSFERASE SQD2"/>
    <property type="match status" value="1"/>
</dbReference>
<comment type="caution">
    <text evidence="3">The sequence shown here is derived from an EMBL/GenBank/DDBJ whole genome shotgun (WGS) entry which is preliminary data.</text>
</comment>
<dbReference type="InterPro" id="IPR050194">
    <property type="entry name" value="Glycosyltransferase_grp1"/>
</dbReference>
<dbReference type="InterPro" id="IPR028098">
    <property type="entry name" value="Glyco_trans_4-like_N"/>
</dbReference>
<reference evidence="3" key="2">
    <citation type="submission" date="2021-08" db="EMBL/GenBank/DDBJ databases">
        <authorList>
            <person name="Tani A."/>
            <person name="Ola A."/>
            <person name="Ogura Y."/>
            <person name="Katsura K."/>
            <person name="Hayashi T."/>
        </authorList>
    </citation>
    <scope>NUCLEOTIDE SEQUENCE</scope>
    <source>
        <strain evidence="3">NBRC 103626</strain>
    </source>
</reference>
<dbReference type="PANTHER" id="PTHR45947">
    <property type="entry name" value="SULFOQUINOVOSYL TRANSFERASE SQD2"/>
    <property type="match status" value="1"/>
</dbReference>
<feature type="domain" description="Glycosyltransferase subfamily 4-like N-terminal" evidence="2">
    <location>
        <begin position="18"/>
        <end position="184"/>
    </location>
</feature>
<keyword evidence="4" id="KW-1185">Reference proteome</keyword>
<dbReference type="EMBL" id="BPQM01000004">
    <property type="protein sequence ID" value="GJD77046.1"/>
    <property type="molecule type" value="Genomic_DNA"/>
</dbReference>
<dbReference type="Pfam" id="PF13692">
    <property type="entry name" value="Glyco_trans_1_4"/>
    <property type="match status" value="1"/>
</dbReference>
<dbReference type="Gene3D" id="3.40.50.2000">
    <property type="entry name" value="Glycogen Phosphorylase B"/>
    <property type="match status" value="2"/>
</dbReference>
<dbReference type="GO" id="GO:0016758">
    <property type="term" value="F:hexosyltransferase activity"/>
    <property type="evidence" value="ECO:0007669"/>
    <property type="project" value="TreeGrafter"/>
</dbReference>
<dbReference type="SUPFAM" id="SSF53756">
    <property type="entry name" value="UDP-Glycosyltransferase/glycogen phosphorylase"/>
    <property type="match status" value="1"/>
</dbReference>
<accession>A0AA37HK85</accession>
<dbReference type="Pfam" id="PF13439">
    <property type="entry name" value="Glyco_transf_4"/>
    <property type="match status" value="1"/>
</dbReference>
<organism evidence="3 4">
    <name type="scientific">Methylobacterium gregans</name>
    <dbReference type="NCBI Taxonomy" id="374424"/>
    <lineage>
        <taxon>Bacteria</taxon>
        <taxon>Pseudomonadati</taxon>
        <taxon>Pseudomonadota</taxon>
        <taxon>Alphaproteobacteria</taxon>
        <taxon>Hyphomicrobiales</taxon>
        <taxon>Methylobacteriaceae</taxon>
        <taxon>Methylobacterium</taxon>
    </lineage>
</organism>